<organism evidence="1 2">
    <name type="scientific">Hungatella hominis</name>
    <dbReference type="NCBI Taxonomy" id="2763050"/>
    <lineage>
        <taxon>Bacteria</taxon>
        <taxon>Bacillati</taxon>
        <taxon>Bacillota</taxon>
        <taxon>Clostridia</taxon>
        <taxon>Lachnospirales</taxon>
        <taxon>Lachnospiraceae</taxon>
        <taxon>Hungatella</taxon>
    </lineage>
</organism>
<protein>
    <submittedName>
        <fullName evidence="1">Uncharacterized protein</fullName>
    </submittedName>
</protein>
<reference evidence="1 2" key="1">
    <citation type="submission" date="2020-08" db="EMBL/GenBank/DDBJ databases">
        <title>Genome public.</title>
        <authorList>
            <person name="Liu C."/>
            <person name="Sun Q."/>
        </authorList>
    </citation>
    <scope>NUCLEOTIDE SEQUENCE [LARGE SCALE GENOMIC DNA]</scope>
    <source>
        <strain evidence="1 2">NSJ-66</strain>
    </source>
</reference>
<dbReference type="RefSeq" id="WP_187019566.1">
    <property type="nucleotide sequence ID" value="NZ_JACOPB010000001.1"/>
</dbReference>
<comment type="caution">
    <text evidence="1">The sequence shown here is derived from an EMBL/GenBank/DDBJ whole genome shotgun (WGS) entry which is preliminary data.</text>
</comment>
<sequence>MTKTKMEVMLPVEDMQEAKEVAEFLECMTEKGQRAFMNFVRGSNFTAHFLTGGGGDGSRPGERIA</sequence>
<gene>
    <name evidence="1" type="ORF">H8S75_04300</name>
</gene>
<dbReference type="Proteomes" id="UP000634672">
    <property type="component" value="Unassembled WGS sequence"/>
</dbReference>
<accession>A0ABR7H1Z7</accession>
<keyword evidence="2" id="KW-1185">Reference proteome</keyword>
<name>A0ABR7H1Z7_9FIRM</name>
<dbReference type="EMBL" id="JACOPB010000001">
    <property type="protein sequence ID" value="MBC5707172.1"/>
    <property type="molecule type" value="Genomic_DNA"/>
</dbReference>
<evidence type="ECO:0000313" key="1">
    <source>
        <dbReference type="EMBL" id="MBC5707172.1"/>
    </source>
</evidence>
<proteinExistence type="predicted"/>
<evidence type="ECO:0000313" key="2">
    <source>
        <dbReference type="Proteomes" id="UP000634672"/>
    </source>
</evidence>